<evidence type="ECO:0000313" key="1">
    <source>
        <dbReference type="EMBL" id="SBS76569.1"/>
    </source>
</evidence>
<dbReference type="AlphaFoldDB" id="A0A1Y5PGY4"/>
<protein>
    <submittedName>
        <fullName evidence="1">Uncharacterized protein</fullName>
    </submittedName>
</protein>
<accession>A0A1Y5PGY4</accession>
<proteinExistence type="predicted"/>
<sequence>MLGAGISDVVGAAGVVVVGVGSAYAWTAVGMATAMAASAATTPRDLVRVLTWLLEFFLWSRRIAGPRYRCAL</sequence>
<dbReference type="EMBL" id="FLQS01000027">
    <property type="protein sequence ID" value="SBS76569.1"/>
    <property type="molecule type" value="Genomic_DNA"/>
</dbReference>
<organism evidence="1">
    <name type="scientific">uncultured Mycobacterium sp</name>
    <dbReference type="NCBI Taxonomy" id="171292"/>
    <lineage>
        <taxon>Bacteria</taxon>
        <taxon>Bacillati</taxon>
        <taxon>Actinomycetota</taxon>
        <taxon>Actinomycetes</taxon>
        <taxon>Mycobacteriales</taxon>
        <taxon>Mycobacteriaceae</taxon>
        <taxon>Mycobacterium</taxon>
        <taxon>environmental samples</taxon>
    </lineage>
</organism>
<name>A0A1Y5PGY4_9MYCO</name>
<gene>
    <name evidence="1" type="ORF">MHPYR_330060</name>
</gene>
<reference evidence="1" key="1">
    <citation type="submission" date="2016-03" db="EMBL/GenBank/DDBJ databases">
        <authorList>
            <person name="Ploux O."/>
        </authorList>
    </citation>
    <scope>NUCLEOTIDE SEQUENCE</scope>
    <source>
        <strain evidence="1">UC10</strain>
    </source>
</reference>